<dbReference type="Pfam" id="PF13472">
    <property type="entry name" value="Lipase_GDSL_2"/>
    <property type="match status" value="1"/>
</dbReference>
<dbReference type="CDD" id="cd00229">
    <property type="entry name" value="SGNH_hydrolase"/>
    <property type="match status" value="1"/>
</dbReference>
<protein>
    <submittedName>
        <fullName evidence="2">SGNH/GDSL hydrolase family protein</fullName>
    </submittedName>
</protein>
<dbReference type="EMBL" id="DAAWBQ010000033">
    <property type="protein sequence ID" value="HAF7194023.1"/>
    <property type="molecule type" value="Genomic_DNA"/>
</dbReference>
<dbReference type="GO" id="GO:0016788">
    <property type="term" value="F:hydrolase activity, acting on ester bonds"/>
    <property type="evidence" value="ECO:0007669"/>
    <property type="project" value="UniProtKB-ARBA"/>
</dbReference>
<keyword evidence="2" id="KW-0378">Hydrolase</keyword>
<accession>A0A702R9I4</accession>
<name>A0A702R9I4_SALET</name>
<dbReference type="Gene3D" id="3.40.50.1110">
    <property type="entry name" value="SGNH hydrolase"/>
    <property type="match status" value="1"/>
</dbReference>
<dbReference type="EMBL" id="DAAMKB010000033">
    <property type="protein sequence ID" value="HAC7044921.1"/>
    <property type="molecule type" value="Genomic_DNA"/>
</dbReference>
<proteinExistence type="predicted"/>
<sequence length="452" mass="47841">MPMFVPLTASRETGREEMRDLSAWFSQVRRQQSLHTVPVPVMSEPPTTKLTKATGMATATITDAGGGYAVGDNLTPAGGDFSASGRIRVTGVDDAGAITSAAVQQPGVYTDKPTNPVATTGGSGSGAVFTLSWNAGVASSVYNGKTWSRTDASAFLYTGYNIRDTVSGYRGNGIQNGTQCIIEFMSDAPSLDFRLVGGNYLGDLYVDGQRISEISVNTDTSGAPYIYTVDWAGEVKVRAYRLVGINTGFGGVITGQAYTVQAPPGTRRPLAWQMGDSYTVGIGAKQGSYNDFRVMCDALGLDGIADGISGSGWTSVQEGRVPEWRVENKLGSITRKPQYIFFSLGYNDWSADIGRVRAAFPPAVAAARRICPLAKIIVIGPATPVGSTTQLNAIREAMAEMCAGLDIAFVDVSDVVNTANKGLYTGGDMVHPSDAGHIYRGVQMAIRVSELL</sequence>
<comment type="caution">
    <text evidence="2">The sequence shown here is derived from an EMBL/GenBank/DDBJ whole genome shotgun (WGS) entry which is preliminary data.</text>
</comment>
<feature type="domain" description="SGNH hydrolase-type esterase" evidence="1">
    <location>
        <begin position="274"/>
        <end position="437"/>
    </location>
</feature>
<dbReference type="InterPro" id="IPR036514">
    <property type="entry name" value="SGNH_hydro_sf"/>
</dbReference>
<evidence type="ECO:0000313" key="3">
    <source>
        <dbReference type="EMBL" id="HAF7194023.1"/>
    </source>
</evidence>
<evidence type="ECO:0000313" key="2">
    <source>
        <dbReference type="EMBL" id="HAC7044921.1"/>
    </source>
</evidence>
<reference evidence="2" key="2">
    <citation type="submission" date="2018-07" db="EMBL/GenBank/DDBJ databases">
        <authorList>
            <consortium name="NCBI Pathogen Detection Project"/>
        </authorList>
    </citation>
    <scope>NUCLEOTIDE SEQUENCE</scope>
    <source>
        <strain evidence="2">Salmonella enterica</strain>
    </source>
</reference>
<dbReference type="SUPFAM" id="SSF52266">
    <property type="entry name" value="SGNH hydrolase"/>
    <property type="match status" value="1"/>
</dbReference>
<organism evidence="2">
    <name type="scientific">Salmonella enterica subsp. enterica serovar Napoli</name>
    <dbReference type="NCBI Taxonomy" id="1151001"/>
    <lineage>
        <taxon>Bacteria</taxon>
        <taxon>Pseudomonadati</taxon>
        <taxon>Pseudomonadota</taxon>
        <taxon>Gammaproteobacteria</taxon>
        <taxon>Enterobacterales</taxon>
        <taxon>Enterobacteriaceae</taxon>
        <taxon>Salmonella</taxon>
    </lineage>
</organism>
<reference evidence="2" key="1">
    <citation type="journal article" date="2018" name="Genome Biol.">
        <title>SKESA: strategic k-mer extension for scrupulous assemblies.</title>
        <authorList>
            <person name="Souvorov A."/>
            <person name="Agarwala R."/>
            <person name="Lipman D.J."/>
        </authorList>
    </citation>
    <scope>NUCLEOTIDE SEQUENCE</scope>
    <source>
        <strain evidence="2">Salmonella enterica</strain>
    </source>
</reference>
<evidence type="ECO:0000259" key="1">
    <source>
        <dbReference type="Pfam" id="PF13472"/>
    </source>
</evidence>
<dbReference type="AlphaFoldDB" id="A0A702R9I4"/>
<gene>
    <name evidence="2" type="ORF">G0E04_12680</name>
    <name evidence="3" type="ORF">G9X10_002425</name>
</gene>
<dbReference type="InterPro" id="IPR013830">
    <property type="entry name" value="SGNH_hydro"/>
</dbReference>